<dbReference type="EMBL" id="JBBXMP010000323">
    <property type="protein sequence ID" value="KAL0058387.1"/>
    <property type="molecule type" value="Genomic_DNA"/>
</dbReference>
<evidence type="ECO:0000313" key="2">
    <source>
        <dbReference type="EMBL" id="KAL0057227.1"/>
    </source>
</evidence>
<name>A0ABR2Z6G7_9AGAR</name>
<evidence type="ECO:0000313" key="3">
    <source>
        <dbReference type="EMBL" id="KAL0058387.1"/>
    </source>
</evidence>
<protein>
    <submittedName>
        <fullName evidence="2">Uncharacterized protein</fullName>
    </submittedName>
</protein>
<organism evidence="2 4">
    <name type="scientific">Marasmius tenuissimus</name>
    <dbReference type="NCBI Taxonomy" id="585030"/>
    <lineage>
        <taxon>Eukaryota</taxon>
        <taxon>Fungi</taxon>
        <taxon>Dikarya</taxon>
        <taxon>Basidiomycota</taxon>
        <taxon>Agaricomycotina</taxon>
        <taxon>Agaricomycetes</taxon>
        <taxon>Agaricomycetidae</taxon>
        <taxon>Agaricales</taxon>
        <taxon>Marasmiineae</taxon>
        <taxon>Marasmiaceae</taxon>
        <taxon>Marasmius</taxon>
    </lineage>
</organism>
<feature type="transmembrane region" description="Helical" evidence="1">
    <location>
        <begin position="30"/>
        <end position="51"/>
    </location>
</feature>
<evidence type="ECO:0000256" key="1">
    <source>
        <dbReference type="SAM" id="Phobius"/>
    </source>
</evidence>
<proteinExistence type="predicted"/>
<sequence>MIVVIIIESGVLYVAAWVGFLLGMRTGVNVGSIAIQVAAIAPTLIIVRANMTKEDDTDQRFSQGSLAAVVTSMEEQAILGNISQE</sequence>
<keyword evidence="1" id="KW-0472">Membrane</keyword>
<evidence type="ECO:0000313" key="4">
    <source>
        <dbReference type="Proteomes" id="UP001437256"/>
    </source>
</evidence>
<dbReference type="Proteomes" id="UP001437256">
    <property type="component" value="Unassembled WGS sequence"/>
</dbReference>
<dbReference type="EMBL" id="JBBXMP010000623">
    <property type="protein sequence ID" value="KAL0057227.1"/>
    <property type="molecule type" value="Genomic_DNA"/>
</dbReference>
<keyword evidence="4" id="KW-1185">Reference proteome</keyword>
<gene>
    <name evidence="3" type="ORF">AAF712_014949</name>
    <name evidence="2" type="ORF">AAF712_016144</name>
</gene>
<reference evidence="2 4" key="1">
    <citation type="submission" date="2024-05" db="EMBL/GenBank/DDBJ databases">
        <title>A draft genome resource for the thread blight pathogen Marasmius tenuissimus strain MS-2.</title>
        <authorList>
            <person name="Yulfo-Soto G.E."/>
            <person name="Baruah I.K."/>
            <person name="Amoako-Attah I."/>
            <person name="Bukari Y."/>
            <person name="Meinhardt L.W."/>
            <person name="Bailey B.A."/>
            <person name="Cohen S.P."/>
        </authorList>
    </citation>
    <scope>NUCLEOTIDE SEQUENCE [LARGE SCALE GENOMIC DNA]</scope>
    <source>
        <strain evidence="2 4">MS-2</strain>
    </source>
</reference>
<keyword evidence="1" id="KW-1133">Transmembrane helix</keyword>
<comment type="caution">
    <text evidence="2">The sequence shown here is derived from an EMBL/GenBank/DDBJ whole genome shotgun (WGS) entry which is preliminary data.</text>
</comment>
<keyword evidence="1" id="KW-0812">Transmembrane</keyword>
<accession>A0ABR2Z6G7</accession>
<feature type="transmembrane region" description="Helical" evidence="1">
    <location>
        <begin position="5"/>
        <end position="24"/>
    </location>
</feature>